<dbReference type="InterPro" id="IPR008949">
    <property type="entry name" value="Isoprenoid_synthase_dom_sf"/>
</dbReference>
<name>A0A1I0VP05_9RHOB</name>
<dbReference type="STRING" id="871651.SAMN05421688_0799"/>
<dbReference type="AlphaFoldDB" id="A0A1I0VP05"/>
<dbReference type="EMBL" id="FOJU01000001">
    <property type="protein sequence ID" value="SFA77733.1"/>
    <property type="molecule type" value="Genomic_DNA"/>
</dbReference>
<dbReference type="Gene3D" id="1.10.600.10">
    <property type="entry name" value="Farnesyl Diphosphate Synthase"/>
    <property type="match status" value="1"/>
</dbReference>
<dbReference type="Pfam" id="PF00494">
    <property type="entry name" value="SQS_PSY"/>
    <property type="match status" value="1"/>
</dbReference>
<accession>A0A1I0VP05</accession>
<dbReference type="OrthoDB" id="9814909at2"/>
<reference evidence="1 2" key="1">
    <citation type="submission" date="2016-10" db="EMBL/GenBank/DDBJ databases">
        <authorList>
            <person name="de Groot N.N."/>
        </authorList>
    </citation>
    <scope>NUCLEOTIDE SEQUENCE [LARGE SCALE GENOMIC DNA]</scope>
    <source>
        <strain evidence="1 2">DSM 29316</strain>
    </source>
</reference>
<sequence length="254" mass="27185">MSVAACAEIVQRGDPDRFVAAMAAPPPAREVLFPLYAFNVEVARAPWVTQEAMIAEMRLQWWHDALGEIAQGGEVRRHEVVTPLAGVLDAEGAAVLQRLVEARRWDIYRDAFADDAALDAHISATAGGLMATSARLLGAADEGAVRDFAFASGVANWLCALPELEAQGRIPMVDGSPGGVADFAKRGLAALERARSARRQIGKESRAALLPGYLAGAILKQAAKTPERAKIGALVPSPFFRKLRLMMQAATGRF</sequence>
<dbReference type="RefSeq" id="WP_092060772.1">
    <property type="nucleotide sequence ID" value="NZ_FOJU01000001.1"/>
</dbReference>
<gene>
    <name evidence="1" type="ORF">SAMN05421688_0799</name>
</gene>
<dbReference type="SUPFAM" id="SSF48576">
    <property type="entry name" value="Terpenoid synthases"/>
    <property type="match status" value="1"/>
</dbReference>
<dbReference type="InterPro" id="IPR002060">
    <property type="entry name" value="Squ/phyt_synthse"/>
</dbReference>
<keyword evidence="2" id="KW-1185">Reference proteome</keyword>
<evidence type="ECO:0000313" key="1">
    <source>
        <dbReference type="EMBL" id="SFA77733.1"/>
    </source>
</evidence>
<proteinExistence type="predicted"/>
<protein>
    <submittedName>
        <fullName evidence="1">Squalene/phytoene synthase</fullName>
    </submittedName>
</protein>
<organism evidence="1 2">
    <name type="scientific">Poseidonocella pacifica</name>
    <dbReference type="NCBI Taxonomy" id="871651"/>
    <lineage>
        <taxon>Bacteria</taxon>
        <taxon>Pseudomonadati</taxon>
        <taxon>Pseudomonadota</taxon>
        <taxon>Alphaproteobacteria</taxon>
        <taxon>Rhodobacterales</taxon>
        <taxon>Roseobacteraceae</taxon>
        <taxon>Poseidonocella</taxon>
    </lineage>
</organism>
<dbReference type="Proteomes" id="UP000198796">
    <property type="component" value="Unassembled WGS sequence"/>
</dbReference>
<evidence type="ECO:0000313" key="2">
    <source>
        <dbReference type="Proteomes" id="UP000198796"/>
    </source>
</evidence>